<protein>
    <submittedName>
        <fullName evidence="3">DUF6799 domain-containing protein</fullName>
    </submittedName>
</protein>
<keyword evidence="4" id="KW-1185">Reference proteome</keyword>
<reference evidence="3 4" key="1">
    <citation type="submission" date="2024-04" db="EMBL/GenBank/DDBJ databases">
        <title>Luteolibacter sp. isolated from soil.</title>
        <authorList>
            <person name="An J."/>
        </authorList>
    </citation>
    <scope>NUCLEOTIDE SEQUENCE [LARGE SCALE GENOMIC DNA]</scope>
    <source>
        <strain evidence="3 4">Y139</strain>
    </source>
</reference>
<feature type="signal peptide" evidence="1">
    <location>
        <begin position="1"/>
        <end position="21"/>
    </location>
</feature>
<dbReference type="Proteomes" id="UP001371305">
    <property type="component" value="Unassembled WGS sequence"/>
</dbReference>
<gene>
    <name evidence="3" type="ORF">WKV53_17230</name>
</gene>
<sequence length="224" mass="23695">MKAIQCILAAALLAAITPLAAADKDGVVMKDGKLMSHKDGENTEAMDEVTLKDGTKVTRAGDVTSTDGTTWKLQEGDRISDDGTFQAHVITDGIVKKDGKIMTIHNGEKAELTSETTLKDGTKVMTDGTVISKEGKKWSLKDEDAILSDGRVLLEGSVIVKDGKPLLVKECMGEPIKKEVSLDGSKVRPDLAVTKKDGGGETALKEGDIVKTDGTILRADGGTE</sequence>
<proteinExistence type="predicted"/>
<dbReference type="InterPro" id="IPR046478">
    <property type="entry name" value="DUF6799"/>
</dbReference>
<feature type="chain" id="PRO_5045923373" evidence="1">
    <location>
        <begin position="22"/>
        <end position="224"/>
    </location>
</feature>
<organism evidence="3 4">
    <name type="scientific">Luteolibacter soli</name>
    <dbReference type="NCBI Taxonomy" id="3135280"/>
    <lineage>
        <taxon>Bacteria</taxon>
        <taxon>Pseudomonadati</taxon>
        <taxon>Verrucomicrobiota</taxon>
        <taxon>Verrucomicrobiia</taxon>
        <taxon>Verrucomicrobiales</taxon>
        <taxon>Verrucomicrobiaceae</taxon>
        <taxon>Luteolibacter</taxon>
    </lineage>
</organism>
<evidence type="ECO:0000259" key="2">
    <source>
        <dbReference type="Pfam" id="PF20606"/>
    </source>
</evidence>
<keyword evidence="1" id="KW-0732">Signal</keyword>
<dbReference type="RefSeq" id="WP_341406014.1">
    <property type="nucleotide sequence ID" value="NZ_JBBUKT010000007.1"/>
</dbReference>
<evidence type="ECO:0000313" key="4">
    <source>
        <dbReference type="Proteomes" id="UP001371305"/>
    </source>
</evidence>
<accession>A0ABU9AWZ7</accession>
<dbReference type="EMBL" id="JBBUKT010000007">
    <property type="protein sequence ID" value="MEK7952256.1"/>
    <property type="molecule type" value="Genomic_DNA"/>
</dbReference>
<feature type="domain" description="DUF6799" evidence="2">
    <location>
        <begin position="24"/>
        <end position="84"/>
    </location>
</feature>
<evidence type="ECO:0000313" key="3">
    <source>
        <dbReference type="EMBL" id="MEK7952256.1"/>
    </source>
</evidence>
<feature type="domain" description="DUF6799" evidence="2">
    <location>
        <begin position="91"/>
        <end position="152"/>
    </location>
</feature>
<feature type="domain" description="DUF6799" evidence="2">
    <location>
        <begin position="158"/>
        <end position="216"/>
    </location>
</feature>
<dbReference type="Pfam" id="PF20606">
    <property type="entry name" value="DUF6799"/>
    <property type="match status" value="3"/>
</dbReference>
<name>A0ABU9AWZ7_9BACT</name>
<evidence type="ECO:0000256" key="1">
    <source>
        <dbReference type="SAM" id="SignalP"/>
    </source>
</evidence>
<comment type="caution">
    <text evidence="3">The sequence shown here is derived from an EMBL/GenBank/DDBJ whole genome shotgun (WGS) entry which is preliminary data.</text>
</comment>